<organism evidence="2 3">
    <name type="scientific">Dendrobium chrysotoxum</name>
    <name type="common">Orchid</name>
    <dbReference type="NCBI Taxonomy" id="161865"/>
    <lineage>
        <taxon>Eukaryota</taxon>
        <taxon>Viridiplantae</taxon>
        <taxon>Streptophyta</taxon>
        <taxon>Embryophyta</taxon>
        <taxon>Tracheophyta</taxon>
        <taxon>Spermatophyta</taxon>
        <taxon>Magnoliopsida</taxon>
        <taxon>Liliopsida</taxon>
        <taxon>Asparagales</taxon>
        <taxon>Orchidaceae</taxon>
        <taxon>Epidendroideae</taxon>
        <taxon>Malaxideae</taxon>
        <taxon>Dendrobiinae</taxon>
        <taxon>Dendrobium</taxon>
    </lineage>
</organism>
<proteinExistence type="predicted"/>
<dbReference type="Proteomes" id="UP000775213">
    <property type="component" value="Unassembled WGS sequence"/>
</dbReference>
<dbReference type="EMBL" id="JAGFBR010000004">
    <property type="protein sequence ID" value="KAH0468506.1"/>
    <property type="molecule type" value="Genomic_DNA"/>
</dbReference>
<comment type="caution">
    <text evidence="2">The sequence shown here is derived from an EMBL/GenBank/DDBJ whole genome shotgun (WGS) entry which is preliminary data.</text>
</comment>
<evidence type="ECO:0000313" key="3">
    <source>
        <dbReference type="Proteomes" id="UP000775213"/>
    </source>
</evidence>
<gene>
    <name evidence="2" type="ORF">IEQ34_003539</name>
</gene>
<protein>
    <submittedName>
        <fullName evidence="2">Uncharacterized protein</fullName>
    </submittedName>
</protein>
<keyword evidence="1" id="KW-0812">Transmembrane</keyword>
<sequence length="103" mass="12095">MSAELRFSALIFKLSLKVISMASLVHPVYFLLYAFWGYSFPALPVNSLHPRIKKVNHFQVFHLAYRLQLPFNVVWVVYFVLIGNSRGVDNFWVHKDDERILVL</sequence>
<keyword evidence="3" id="KW-1185">Reference proteome</keyword>
<evidence type="ECO:0000256" key="1">
    <source>
        <dbReference type="SAM" id="Phobius"/>
    </source>
</evidence>
<feature type="transmembrane region" description="Helical" evidence="1">
    <location>
        <begin position="21"/>
        <end position="43"/>
    </location>
</feature>
<name>A0AAV7HHX5_DENCH</name>
<evidence type="ECO:0000313" key="2">
    <source>
        <dbReference type="EMBL" id="KAH0468506.1"/>
    </source>
</evidence>
<accession>A0AAV7HHX5</accession>
<keyword evidence="1" id="KW-0472">Membrane</keyword>
<dbReference type="AlphaFoldDB" id="A0AAV7HHX5"/>
<reference evidence="2 3" key="1">
    <citation type="journal article" date="2021" name="Hortic Res">
        <title>Chromosome-scale assembly of the Dendrobium chrysotoxum genome enhances the understanding of orchid evolution.</title>
        <authorList>
            <person name="Zhang Y."/>
            <person name="Zhang G.Q."/>
            <person name="Zhang D."/>
            <person name="Liu X.D."/>
            <person name="Xu X.Y."/>
            <person name="Sun W.H."/>
            <person name="Yu X."/>
            <person name="Zhu X."/>
            <person name="Wang Z.W."/>
            <person name="Zhao X."/>
            <person name="Zhong W.Y."/>
            <person name="Chen H."/>
            <person name="Yin W.L."/>
            <person name="Huang T."/>
            <person name="Niu S.C."/>
            <person name="Liu Z.J."/>
        </authorList>
    </citation>
    <scope>NUCLEOTIDE SEQUENCE [LARGE SCALE GENOMIC DNA]</scope>
    <source>
        <strain evidence="2">Lindl</strain>
    </source>
</reference>
<feature type="transmembrane region" description="Helical" evidence="1">
    <location>
        <begin position="63"/>
        <end position="82"/>
    </location>
</feature>
<keyword evidence="1" id="KW-1133">Transmembrane helix</keyword>